<dbReference type="HAMAP" id="MF_00583_B">
    <property type="entry name" value="RibP_PPkinase_B"/>
    <property type="match status" value="1"/>
</dbReference>
<evidence type="ECO:0000256" key="19">
    <source>
        <dbReference type="RuleBase" id="RU004504"/>
    </source>
</evidence>
<dbReference type="SMART" id="SM01400">
    <property type="entry name" value="Pribosyltran_N"/>
    <property type="match status" value="1"/>
</dbReference>
<sequence>MTERYADKQIKLFSLTSNLPIAEKISKASGIPLGKISSRQFSDGEIMINIEETVRGDDIYIVQSTSFPVNDNLWELLIMIDACKRASANSVNVVLPYFGYSRQDRVSKSREPITAKLVANMLTKAGIDRVLTLDLHAVQVQGFFDIPVDNLFTTPLFAEHYEEKGLCGEDVVIVSPKNSGIKRARSLAELLDSPIAIIDYSEDETEREEGYIIGDVVGKKAILIDDILNTGITFAEAAKILEREGATDIYAVASHGLFAGGAADILEATPIKEILVTDSVLTKNRKPVNVNYLTASELIAKAIINIHERKPLSPLFAYHPNEKNNPIYFDNAATTPLSDAVIRSMTQVMTTTFGNPSSVHSFGRSASKILRTCRQEIADLLDVESRSIIFTSGGTESNNTALKGYALANQHKGKHLITTAIEHHSVLHTMAYLEERFGFEVTYLKPIDGHITCQQVQDALRDDTIMVSMMAANNETGDLLPYQEVAKNLKQHQAIFHLDAVQIIGKVPINPKELGIDFLSASAHKFHGPKGVGFLYCGGQHFDQLLHGGDQEEKRRASTENLIGIVGMAKALQEAYNNMTENFQHVETLANTLITNLSDSNYYLSKSKNSLPHVINIGFPGQQNGLLLTRLDMANIAISTGSACTAGTVEPSHVLEAYYGKESARLNEAIRISFSEQNTLEEVQTLTEELKTILGVSNGI</sequence>
<dbReference type="PROSITE" id="PS00595">
    <property type="entry name" value="AA_TRANSFER_CLASS_5"/>
    <property type="match status" value="1"/>
</dbReference>
<protein>
    <recommendedName>
        <fullName evidence="18">Putative ribose-phosphate pyrophosphokinase</fullName>
        <shortName evidence="18">RPPK</shortName>
        <ecNumber evidence="18">2.7.6.1</ecNumber>
    </recommendedName>
    <alternativeName>
        <fullName evidence="18">5-phospho-D-ribosyl alpha-1-diphosphate synthase</fullName>
    </alternativeName>
    <alternativeName>
        <fullName evidence="18">Phosphoribosyl diphosphate synthase</fullName>
    </alternativeName>
    <alternativeName>
        <fullName evidence="18">Phosphoribosyl pyrophosphate synthase</fullName>
        <shortName evidence="18">P-Rib-PP synthase</shortName>
        <shortName evidence="18">PRPP synthase</shortName>
        <shortName evidence="18">PRPPase</shortName>
    </alternativeName>
</protein>
<evidence type="ECO:0000256" key="9">
    <source>
        <dbReference type="ARBA" id="ARBA00022840"/>
    </source>
</evidence>
<keyword evidence="6 18" id="KW-0545">Nucleotide biosynthesis</keyword>
<keyword evidence="10 18" id="KW-0460">Magnesium</keyword>
<keyword evidence="18" id="KW-0963">Cytoplasm</keyword>
<feature type="domain" description="Ribose-phosphate pyrophosphokinase N-terminal" evidence="21">
    <location>
        <begin position="10"/>
        <end position="126"/>
    </location>
</feature>
<dbReference type="EMBL" id="AEUY02000005">
    <property type="protein sequence ID" value="EHI65159.1"/>
    <property type="molecule type" value="Genomic_DNA"/>
</dbReference>
<feature type="binding site" evidence="18">
    <location>
        <position position="225"/>
    </location>
    <ligand>
        <name>D-ribose 5-phosphate</name>
        <dbReference type="ChEBI" id="CHEBI:78346"/>
    </ligand>
</feature>
<keyword evidence="8 18" id="KW-0418">Kinase</keyword>
<evidence type="ECO:0000256" key="11">
    <source>
        <dbReference type="ARBA" id="ARBA00022898"/>
    </source>
</evidence>
<dbReference type="InterPro" id="IPR015421">
    <property type="entry name" value="PyrdxlP-dep_Trfase_major"/>
</dbReference>
<dbReference type="EC" id="2.7.6.1" evidence="18"/>
<dbReference type="GO" id="GO:0000287">
    <property type="term" value="F:magnesium ion binding"/>
    <property type="evidence" value="ECO:0007669"/>
    <property type="project" value="UniProtKB-UniRule"/>
</dbReference>
<dbReference type="Pfam" id="PF13793">
    <property type="entry name" value="Pribosyltran_N"/>
    <property type="match status" value="1"/>
</dbReference>
<evidence type="ECO:0000313" key="23">
    <source>
        <dbReference type="Proteomes" id="UP000003217"/>
    </source>
</evidence>
<evidence type="ECO:0000256" key="3">
    <source>
        <dbReference type="ARBA" id="ARBA00006490"/>
    </source>
</evidence>
<dbReference type="GO" id="GO:0009165">
    <property type="term" value="P:nucleotide biosynthetic process"/>
    <property type="evidence" value="ECO:0007669"/>
    <property type="project" value="UniProtKB-KW"/>
</dbReference>
<dbReference type="AlphaFoldDB" id="G5KBQ1"/>
<comment type="pathway">
    <text evidence="2 18">Metabolic intermediate biosynthesis; 5-phospho-alpha-D-ribose 1-diphosphate biosynthesis; 5-phospho-alpha-D-ribose 1-diphosphate from D-ribose 5-phosphate (route I): step 1/1.</text>
</comment>
<evidence type="ECO:0000259" key="20">
    <source>
        <dbReference type="Pfam" id="PF00266"/>
    </source>
</evidence>
<dbReference type="Gene3D" id="1.10.260.50">
    <property type="match status" value="1"/>
</dbReference>
<feature type="binding site" evidence="18">
    <location>
        <begin position="229"/>
        <end position="233"/>
    </location>
    <ligand>
        <name>D-ribose 5-phosphate</name>
        <dbReference type="ChEBI" id="CHEBI:78346"/>
    </ligand>
</feature>
<feature type="binding site" evidence="18">
    <location>
        <begin position="102"/>
        <end position="103"/>
    </location>
    <ligand>
        <name>ATP</name>
        <dbReference type="ChEBI" id="CHEBI:30616"/>
    </ligand>
</feature>
<proteinExistence type="inferred from homology"/>
<comment type="similarity">
    <text evidence="3">Belongs to the class-V pyridoxal-phosphate-dependent aminotransferase family. NifS/IscS subfamily.</text>
</comment>
<dbReference type="GO" id="GO:0005524">
    <property type="term" value="F:ATP binding"/>
    <property type="evidence" value="ECO:0007669"/>
    <property type="project" value="UniProtKB-KW"/>
</dbReference>
<dbReference type="GO" id="GO:0016301">
    <property type="term" value="F:kinase activity"/>
    <property type="evidence" value="ECO:0007669"/>
    <property type="project" value="UniProtKB-KW"/>
</dbReference>
<dbReference type="InterPro" id="IPR037515">
    <property type="entry name" value="Rib-P_diPkinase_bac"/>
</dbReference>
<dbReference type="NCBIfam" id="NF002686">
    <property type="entry name" value="PRK02458.1"/>
    <property type="match status" value="1"/>
</dbReference>
<keyword evidence="11" id="KW-0663">Pyridoxal phosphate</keyword>
<dbReference type="CDD" id="cd06223">
    <property type="entry name" value="PRTases_typeI"/>
    <property type="match status" value="1"/>
</dbReference>
<dbReference type="GO" id="GO:0031071">
    <property type="term" value="F:cysteine desulfurase activity"/>
    <property type="evidence" value="ECO:0007669"/>
    <property type="project" value="UniProtKB-EC"/>
</dbReference>
<evidence type="ECO:0000256" key="5">
    <source>
        <dbReference type="ARBA" id="ARBA00022723"/>
    </source>
</evidence>
<evidence type="ECO:0000256" key="15">
    <source>
        <dbReference type="ARBA" id="ARBA00050776"/>
    </source>
</evidence>
<comment type="catalytic activity">
    <reaction evidence="15">
        <text>(sulfur carrier)-H + L-cysteine = (sulfur carrier)-SH + L-alanine</text>
        <dbReference type="Rhea" id="RHEA:43892"/>
        <dbReference type="Rhea" id="RHEA-COMP:14737"/>
        <dbReference type="Rhea" id="RHEA-COMP:14739"/>
        <dbReference type="ChEBI" id="CHEBI:29917"/>
        <dbReference type="ChEBI" id="CHEBI:35235"/>
        <dbReference type="ChEBI" id="CHEBI:57972"/>
        <dbReference type="ChEBI" id="CHEBI:64428"/>
        <dbReference type="EC" id="2.8.1.7"/>
    </reaction>
</comment>
<dbReference type="Gene3D" id="3.90.1150.10">
    <property type="entry name" value="Aspartate Aminotransferase, domain 1"/>
    <property type="match status" value="1"/>
</dbReference>
<keyword evidence="5 18" id="KW-0479">Metal-binding</keyword>
<reference evidence="22 23" key="1">
    <citation type="journal article" date="2014" name="Int. J. Syst. Evol. Microbiol.">
        <title>Phylogenomics and the dynamic genome evolution of the genus Streptococcus.</title>
        <authorList>
            <consortium name="The Broad Institute Genome Sequencing Platform"/>
            <person name="Richards V.P."/>
            <person name="Palmer S.R."/>
            <person name="Pavinski Bitar P.D."/>
            <person name="Qin X."/>
            <person name="Weinstock G.M."/>
            <person name="Highlander S.K."/>
            <person name="Town C.D."/>
            <person name="Burne R.A."/>
            <person name="Stanhope M.J."/>
        </authorList>
    </citation>
    <scope>NUCLEOTIDE SEQUENCE [LARGE SCALE GENOMIC DNA]</scope>
    <source>
        <strain evidence="22 23">LQ 940-04</strain>
    </source>
</reference>
<dbReference type="InterPro" id="IPR029099">
    <property type="entry name" value="Pribosyltran_N"/>
</dbReference>
<name>G5KBQ1_9STRE</name>
<evidence type="ECO:0000256" key="6">
    <source>
        <dbReference type="ARBA" id="ARBA00022727"/>
    </source>
</evidence>
<dbReference type="Pfam" id="PF14572">
    <property type="entry name" value="Pribosyl_synth"/>
    <property type="match status" value="1"/>
</dbReference>
<dbReference type="GO" id="GO:0005737">
    <property type="term" value="C:cytoplasm"/>
    <property type="evidence" value="ECO:0007669"/>
    <property type="project" value="UniProtKB-SubCell"/>
</dbReference>
<dbReference type="InterPro" id="IPR015424">
    <property type="entry name" value="PyrdxlP-dep_Trfase"/>
</dbReference>
<dbReference type="InterPro" id="IPR020578">
    <property type="entry name" value="Aminotrans_V_PyrdxlP_BS"/>
</dbReference>
<dbReference type="SUPFAM" id="SSF53383">
    <property type="entry name" value="PLP-dependent transferases"/>
    <property type="match status" value="1"/>
</dbReference>
<evidence type="ECO:0000256" key="8">
    <source>
        <dbReference type="ARBA" id="ARBA00022777"/>
    </source>
</evidence>
<comment type="cofactor">
    <cofactor evidence="1 19">
        <name>pyridoxal 5'-phosphate</name>
        <dbReference type="ChEBI" id="CHEBI:597326"/>
    </cofactor>
</comment>
<keyword evidence="7 18" id="KW-0547">Nucleotide-binding</keyword>
<evidence type="ECO:0000256" key="16">
    <source>
        <dbReference type="ARBA" id="ARBA00054914"/>
    </source>
</evidence>
<evidence type="ECO:0000259" key="21">
    <source>
        <dbReference type="Pfam" id="PF13793"/>
    </source>
</evidence>
<keyword evidence="12" id="KW-0408">Iron</keyword>
<evidence type="ECO:0000256" key="7">
    <source>
        <dbReference type="ARBA" id="ARBA00022741"/>
    </source>
</evidence>
<dbReference type="OrthoDB" id="9777067at2"/>
<evidence type="ECO:0000256" key="1">
    <source>
        <dbReference type="ARBA" id="ARBA00001933"/>
    </source>
</evidence>
<evidence type="ECO:0000256" key="18">
    <source>
        <dbReference type="HAMAP-Rule" id="MF_00583"/>
    </source>
</evidence>
<dbReference type="SUPFAM" id="SSF53271">
    <property type="entry name" value="PRTase-like"/>
    <property type="match status" value="2"/>
</dbReference>
<comment type="caution">
    <text evidence="18">Part of a set of proteins in which some residues (ACT_SITE, NP_BIND, REGION and BINDING) are not conserved.</text>
</comment>
<evidence type="ECO:0000256" key="17">
    <source>
        <dbReference type="ARBA" id="ARBA00061444"/>
    </source>
</evidence>
<keyword evidence="23" id="KW-1185">Reference proteome</keyword>
<organism evidence="22 23">
    <name type="scientific">Streptococcus pseudoporcinus LQ 940-04</name>
    <dbReference type="NCBI Taxonomy" id="875093"/>
    <lineage>
        <taxon>Bacteria</taxon>
        <taxon>Bacillati</taxon>
        <taxon>Bacillota</taxon>
        <taxon>Bacilli</taxon>
        <taxon>Lactobacillales</taxon>
        <taxon>Streptococcaceae</taxon>
        <taxon>Streptococcus</taxon>
    </lineage>
</organism>
<dbReference type="Gene3D" id="3.40.640.10">
    <property type="entry name" value="Type I PLP-dependent aspartate aminotransferase-like (Major domain)"/>
    <property type="match status" value="1"/>
</dbReference>
<dbReference type="PANTHER" id="PTHR11601:SF34">
    <property type="entry name" value="CYSTEINE DESULFURASE"/>
    <property type="match status" value="1"/>
</dbReference>
<comment type="similarity">
    <text evidence="17 18">Belongs to the ribose-phosphate pyrophosphokinase family. Class I subfamily.</text>
</comment>
<comment type="caution">
    <text evidence="18">Lacks conserved residue(s) required for the propagation of feature annotation.</text>
</comment>
<dbReference type="InterPro" id="IPR000836">
    <property type="entry name" value="PRTase_dom"/>
</dbReference>
<keyword evidence="9 18" id="KW-0067">ATP-binding</keyword>
<comment type="function">
    <text evidence="16 18">Involved in the biosynthesis of the central metabolite phospho-alpha-D-ribosyl-1-pyrophosphate (PRPP) via the transfer of pyrophosphoryl group from ATP to 1-hydroxyl of ribose-5-phosphate (Rib-5-P).</text>
</comment>
<accession>G5KBQ1</accession>
<dbReference type="STRING" id="361101.GCA_900102825_02040"/>
<dbReference type="InterPro" id="IPR015422">
    <property type="entry name" value="PyrdxlP-dep_Trfase_small"/>
</dbReference>
<dbReference type="InterPro" id="IPR000842">
    <property type="entry name" value="PRib_PP_synth_CS"/>
</dbReference>
<dbReference type="FunFam" id="3.40.50.2020:FF:000001">
    <property type="entry name" value="Ribose-phosphate pyrophosphokinase"/>
    <property type="match status" value="1"/>
</dbReference>
<dbReference type="Proteomes" id="UP000003217">
    <property type="component" value="Unassembled WGS sequence"/>
</dbReference>
<feature type="binding site" evidence="18">
    <location>
        <position position="136"/>
    </location>
    <ligand>
        <name>Mg(2+)</name>
        <dbReference type="ChEBI" id="CHEBI:18420"/>
    </ligand>
</feature>
<evidence type="ECO:0000256" key="4">
    <source>
        <dbReference type="ARBA" id="ARBA00022679"/>
    </source>
</evidence>
<feature type="binding site" evidence="18">
    <location>
        <begin position="43"/>
        <end position="45"/>
    </location>
    <ligand>
        <name>ATP</name>
        <dbReference type="ChEBI" id="CHEBI:30616"/>
    </ligand>
</feature>
<comment type="cofactor">
    <cofactor evidence="18">
        <name>Mg(2+)</name>
        <dbReference type="ChEBI" id="CHEBI:18420"/>
    </cofactor>
    <text evidence="18">Binds 1 Mg(2+) ion per subunit.</text>
</comment>
<evidence type="ECO:0000256" key="13">
    <source>
        <dbReference type="ARBA" id="ARBA00023014"/>
    </source>
</evidence>
<dbReference type="Pfam" id="PF00266">
    <property type="entry name" value="Aminotran_5"/>
    <property type="match status" value="1"/>
</dbReference>
<dbReference type="InterPro" id="IPR005946">
    <property type="entry name" value="Rib-P_diPkinase"/>
</dbReference>
<dbReference type="PROSITE" id="PS00114">
    <property type="entry name" value="PRPP_SYNTHASE"/>
    <property type="match status" value="1"/>
</dbReference>
<dbReference type="NCBIfam" id="TIGR01251">
    <property type="entry name" value="ribP_PPkin"/>
    <property type="match status" value="1"/>
</dbReference>
<comment type="catalytic activity">
    <reaction evidence="14 18">
        <text>D-ribose 5-phosphate + ATP = 5-phospho-alpha-D-ribose 1-diphosphate + AMP + H(+)</text>
        <dbReference type="Rhea" id="RHEA:15609"/>
        <dbReference type="ChEBI" id="CHEBI:15378"/>
        <dbReference type="ChEBI" id="CHEBI:30616"/>
        <dbReference type="ChEBI" id="CHEBI:58017"/>
        <dbReference type="ChEBI" id="CHEBI:78346"/>
        <dbReference type="ChEBI" id="CHEBI:456215"/>
        <dbReference type="EC" id="2.7.6.1"/>
    </reaction>
</comment>
<dbReference type="GO" id="GO:0004749">
    <property type="term" value="F:ribose phosphate diphosphokinase activity"/>
    <property type="evidence" value="ECO:0007669"/>
    <property type="project" value="UniProtKB-UniRule"/>
</dbReference>
<comment type="subcellular location">
    <subcellularLocation>
        <location evidence="18">Cytoplasm</location>
    </subcellularLocation>
</comment>
<dbReference type="InterPro" id="IPR029057">
    <property type="entry name" value="PRTase-like"/>
</dbReference>
<comment type="caution">
    <text evidence="22">The sequence shown here is derived from an EMBL/GenBank/DDBJ whole genome shotgun (WGS) entry which is preliminary data.</text>
</comment>
<gene>
    <name evidence="22" type="primary">prs_2</name>
    <name evidence="18" type="synonym">prs</name>
    <name evidence="22" type="ORF">STRPS_1773</name>
</gene>
<dbReference type="Gene3D" id="3.40.50.2020">
    <property type="match status" value="2"/>
</dbReference>
<dbReference type="GO" id="GO:0009156">
    <property type="term" value="P:ribonucleoside monophosphate biosynthetic process"/>
    <property type="evidence" value="ECO:0007669"/>
    <property type="project" value="InterPro"/>
</dbReference>
<dbReference type="GO" id="GO:0051536">
    <property type="term" value="F:iron-sulfur cluster binding"/>
    <property type="evidence" value="ECO:0007669"/>
    <property type="project" value="UniProtKB-KW"/>
</dbReference>
<evidence type="ECO:0000256" key="12">
    <source>
        <dbReference type="ARBA" id="ARBA00023004"/>
    </source>
</evidence>
<dbReference type="InterPro" id="IPR000192">
    <property type="entry name" value="Aminotrans_V_dom"/>
</dbReference>
<evidence type="ECO:0000256" key="2">
    <source>
        <dbReference type="ARBA" id="ARBA00004996"/>
    </source>
</evidence>
<dbReference type="NCBIfam" id="NF002320">
    <property type="entry name" value="PRK01259.1"/>
    <property type="match status" value="1"/>
</dbReference>
<keyword evidence="13" id="KW-0411">Iron-sulfur</keyword>
<feature type="domain" description="Aminotransferase class V" evidence="20">
    <location>
        <begin position="327"/>
        <end position="686"/>
    </location>
</feature>
<evidence type="ECO:0000256" key="14">
    <source>
        <dbReference type="ARBA" id="ARBA00049535"/>
    </source>
</evidence>
<dbReference type="UniPathway" id="UPA00087">
    <property type="reaction ID" value="UER00172"/>
</dbReference>
<evidence type="ECO:0000256" key="10">
    <source>
        <dbReference type="ARBA" id="ARBA00022842"/>
    </source>
</evidence>
<dbReference type="GO" id="GO:0006015">
    <property type="term" value="P:5-phosphoribose 1-diphosphate biosynthetic process"/>
    <property type="evidence" value="ECO:0007669"/>
    <property type="project" value="UniProtKB-UniRule"/>
</dbReference>
<comment type="subunit">
    <text evidence="18">Homohexamer.</text>
</comment>
<keyword evidence="4 18" id="KW-0808">Transferase</keyword>
<dbReference type="PANTHER" id="PTHR11601">
    <property type="entry name" value="CYSTEINE DESULFURYLASE FAMILY MEMBER"/>
    <property type="match status" value="1"/>
</dbReference>
<evidence type="ECO:0000313" key="22">
    <source>
        <dbReference type="EMBL" id="EHI65159.1"/>
    </source>
</evidence>